<proteinExistence type="predicted"/>
<name>A0A6V7RAR3_9BACL</name>
<dbReference type="PROSITE" id="PS51168">
    <property type="entry name" value="CHORISMATE_MUT_2"/>
    <property type="match status" value="1"/>
</dbReference>
<keyword evidence="1" id="KW-0413">Isomerase</keyword>
<accession>A0A6V7RAR3</accession>
<evidence type="ECO:0000313" key="4">
    <source>
        <dbReference type="Proteomes" id="UP000521032"/>
    </source>
</evidence>
<dbReference type="SMART" id="SM00830">
    <property type="entry name" value="CM_2"/>
    <property type="match status" value="1"/>
</dbReference>
<evidence type="ECO:0000259" key="2">
    <source>
        <dbReference type="PROSITE" id="PS51168"/>
    </source>
</evidence>
<dbReference type="NCBIfam" id="TIGR01805">
    <property type="entry name" value="CM_mono_grmpos"/>
    <property type="match status" value="1"/>
</dbReference>
<dbReference type="GO" id="GO:0009697">
    <property type="term" value="P:salicylic acid biosynthetic process"/>
    <property type="evidence" value="ECO:0007669"/>
    <property type="project" value="TreeGrafter"/>
</dbReference>
<dbReference type="InterPro" id="IPR011279">
    <property type="entry name" value="Chorismate_mutase_GmP"/>
</dbReference>
<reference evidence="3 4" key="1">
    <citation type="submission" date="2020-07" db="EMBL/GenBank/DDBJ databases">
        <authorList>
            <person name="Criscuolo A."/>
        </authorList>
    </citation>
    <scope>NUCLEOTIDE SEQUENCE [LARGE SCALE GENOMIC DNA]</scope>
    <source>
        <strain evidence="4">CIP 111030</strain>
    </source>
</reference>
<dbReference type="InterPro" id="IPR036263">
    <property type="entry name" value="Chorismate_II_sf"/>
</dbReference>
<dbReference type="Gene3D" id="1.20.59.10">
    <property type="entry name" value="Chorismate mutase"/>
    <property type="match status" value="1"/>
</dbReference>
<dbReference type="PANTHER" id="PTHR38041:SF1">
    <property type="entry name" value="CHORISMATE MUTASE"/>
    <property type="match status" value="1"/>
</dbReference>
<sequence>MAKHEELRTEINKIDESLVELFEARMNICKEIAAYKSKKNIKIFDKQREQEVVKNNVSRLTDHEFDIHAERFFKELMKISRKIQKEHIQSL</sequence>
<comment type="caution">
    <text evidence="3">The sequence shown here is derived from an EMBL/GenBank/DDBJ whole genome shotgun (WGS) entry which is preliminary data.</text>
</comment>
<dbReference type="EMBL" id="CAJEWE010000007">
    <property type="protein sequence ID" value="CAD2074629.1"/>
    <property type="molecule type" value="Genomic_DNA"/>
</dbReference>
<dbReference type="InterPro" id="IPR002701">
    <property type="entry name" value="CM_II_prokaryot"/>
</dbReference>
<evidence type="ECO:0000313" key="3">
    <source>
        <dbReference type="EMBL" id="CAD2074629.1"/>
    </source>
</evidence>
<dbReference type="PANTHER" id="PTHR38041">
    <property type="entry name" value="CHORISMATE MUTASE"/>
    <property type="match status" value="1"/>
</dbReference>
<keyword evidence="4" id="KW-1185">Reference proteome</keyword>
<evidence type="ECO:0000256" key="1">
    <source>
        <dbReference type="ARBA" id="ARBA00023235"/>
    </source>
</evidence>
<dbReference type="Pfam" id="PF01817">
    <property type="entry name" value="CM_2"/>
    <property type="match status" value="1"/>
</dbReference>
<feature type="domain" description="Chorismate mutase" evidence="2">
    <location>
        <begin position="1"/>
        <end position="88"/>
    </location>
</feature>
<dbReference type="InterPro" id="IPR051331">
    <property type="entry name" value="Chorismate_mutase-related"/>
</dbReference>
<dbReference type="RefSeq" id="WP_186086291.1">
    <property type="nucleotide sequence ID" value="NZ_BMDB01000002.1"/>
</dbReference>
<dbReference type="InterPro" id="IPR036979">
    <property type="entry name" value="CM_dom_sf"/>
</dbReference>
<dbReference type="AlphaFoldDB" id="A0A6V7RAR3"/>
<protein>
    <recommendedName>
        <fullName evidence="2">Chorismate mutase domain-containing protein</fullName>
    </recommendedName>
</protein>
<dbReference type="GO" id="GO:0046417">
    <property type="term" value="P:chorismate metabolic process"/>
    <property type="evidence" value="ECO:0007669"/>
    <property type="project" value="InterPro"/>
</dbReference>
<gene>
    <name evidence="3" type="ORF">JEOSCH030_00744</name>
</gene>
<organism evidence="3 4">
    <name type="scientific">Phocicoccus schoeneichii</name>
    <dbReference type="NCBI Taxonomy" id="1812261"/>
    <lineage>
        <taxon>Bacteria</taxon>
        <taxon>Bacillati</taxon>
        <taxon>Bacillota</taxon>
        <taxon>Bacilli</taxon>
        <taxon>Bacillales</taxon>
        <taxon>Salinicoccaceae</taxon>
        <taxon>Phocicoccus</taxon>
    </lineage>
</organism>
<dbReference type="GO" id="GO:0004106">
    <property type="term" value="F:chorismate mutase activity"/>
    <property type="evidence" value="ECO:0007669"/>
    <property type="project" value="InterPro"/>
</dbReference>
<dbReference type="SUPFAM" id="SSF48600">
    <property type="entry name" value="Chorismate mutase II"/>
    <property type="match status" value="1"/>
</dbReference>
<dbReference type="Proteomes" id="UP000521032">
    <property type="component" value="Unassembled WGS sequence"/>
</dbReference>